<reference evidence="1" key="1">
    <citation type="submission" date="2013-04" db="EMBL/GenBank/DDBJ databases">
        <authorList>
            <person name="Harkins D.M."/>
            <person name="Durkin A.S."/>
            <person name="Selengut J.D."/>
            <person name="Sanka R."/>
            <person name="DePew J."/>
            <person name="Purushe J."/>
            <person name="Ahmed A."/>
            <person name="van der Linden H."/>
            <person name="Goris M.G.A."/>
            <person name="Hartskeerl R.A."/>
            <person name="Vinetz J.M."/>
            <person name="Sutton G.G."/>
            <person name="Nelson W.C."/>
            <person name="Fouts D.E."/>
        </authorList>
    </citation>
    <scope>NUCLEOTIDE SEQUENCE [LARGE SCALE GENOMIC DNA]</scope>
    <source>
        <strain evidence="1">BUT 6</strain>
    </source>
</reference>
<dbReference type="STRING" id="1193011.LEP1GSC058_0645"/>
<keyword evidence="2" id="KW-1185">Reference proteome</keyword>
<dbReference type="AlphaFoldDB" id="S3VHR5"/>
<accession>S3VHR5</accession>
<dbReference type="RefSeq" id="WP_016548101.1">
    <property type="nucleotide sequence ID" value="NZ_AKWZ02000002.1"/>
</dbReference>
<dbReference type="EMBL" id="AKWZ02000002">
    <property type="protein sequence ID" value="EPG75990.1"/>
    <property type="molecule type" value="Genomic_DNA"/>
</dbReference>
<protein>
    <submittedName>
        <fullName evidence="1">Uncharacterized protein</fullName>
    </submittedName>
</protein>
<evidence type="ECO:0000313" key="1">
    <source>
        <dbReference type="EMBL" id="EPG75990.1"/>
    </source>
</evidence>
<dbReference type="OrthoDB" id="317354at2"/>
<comment type="caution">
    <text evidence="1">The sequence shown here is derived from an EMBL/GenBank/DDBJ whole genome shotgun (WGS) entry which is preliminary data.</text>
</comment>
<sequence length="85" mass="10143">MRTYSERYPKHGLESPLSFKRSVKGTRWKRKANLLTEIAKLKCGEKFRETRELVLDFRRWLESEAGKKTSYGPLSFRLVEFGIRF</sequence>
<dbReference type="Proteomes" id="UP000014540">
    <property type="component" value="Unassembled WGS sequence"/>
</dbReference>
<evidence type="ECO:0000313" key="2">
    <source>
        <dbReference type="Proteomes" id="UP000014540"/>
    </source>
</evidence>
<gene>
    <name evidence="1" type="ORF">LEP1GSC058_0645</name>
</gene>
<organism evidence="1 2">
    <name type="scientific">Leptospira fainei serovar Hurstbridge str. BUT 6</name>
    <dbReference type="NCBI Taxonomy" id="1193011"/>
    <lineage>
        <taxon>Bacteria</taxon>
        <taxon>Pseudomonadati</taxon>
        <taxon>Spirochaetota</taxon>
        <taxon>Spirochaetia</taxon>
        <taxon>Leptospirales</taxon>
        <taxon>Leptospiraceae</taxon>
        <taxon>Leptospira</taxon>
    </lineage>
</organism>
<proteinExistence type="predicted"/>
<name>S3VHR5_9LEPT</name>